<dbReference type="CDD" id="cd03801">
    <property type="entry name" value="GT4_PimA-like"/>
    <property type="match status" value="1"/>
</dbReference>
<keyword evidence="1 3" id="KW-0808">Transferase</keyword>
<sequence>MKAVYLTAGAAGMYCGSCMHDNALAKALIANGVDCLLQPVYTPIRTDETSVATDRVFFGGIHIYLMQQWPWMRFVPESLRRTLDWKLLLNLATRKTHSTDAAKLGALAVSMLQGAHGQQSGEVRRLTRWLADEVRPDAVVLSNLLIGGSLPMIRVALPNARLVVVLQGDDIFLDHLPPKYRTQAIELCRDLVTSVDRFIVHSHFYAAKMGELLQIPDHKMVITPLSIDVMPYQQDVPALPKDEDEFRLGYLARMAPEKGLHHLVDAFIRLAGDPSHQNLRLHAAGWLGENNQTYFDEQQAKIDLASLGNRFMHHGSPSLEKKVAFLRSLDLLCVPTDYEDPKGLFILEALASGVPVLQPDHGAFGELITATGGGRTYRPGNLDELVRAISDVKQDDHARLRWSDGGRRNVYANHSVERGADHLKTILFG</sequence>
<dbReference type="PANTHER" id="PTHR46401:SF2">
    <property type="entry name" value="GLYCOSYLTRANSFERASE WBBK-RELATED"/>
    <property type="match status" value="1"/>
</dbReference>
<dbReference type="SUPFAM" id="SSF53756">
    <property type="entry name" value="UDP-Glycosyltransferase/glycogen phosphorylase"/>
    <property type="match status" value="1"/>
</dbReference>
<accession>A0A5C6EV77</accession>
<dbReference type="GO" id="GO:0004373">
    <property type="term" value="F:alpha-1,4-glucan glucosyltransferase (UDP-glucose donor) activity"/>
    <property type="evidence" value="ECO:0007669"/>
    <property type="project" value="UniProtKB-EC"/>
</dbReference>
<dbReference type="Proteomes" id="UP000317977">
    <property type="component" value="Unassembled WGS sequence"/>
</dbReference>
<dbReference type="Gene3D" id="3.40.50.2000">
    <property type="entry name" value="Glycogen Phosphorylase B"/>
    <property type="match status" value="2"/>
</dbReference>
<dbReference type="EC" id="2.4.1.11" evidence="3"/>
<gene>
    <name evidence="3" type="ORF">Poly59_29610</name>
</gene>
<dbReference type="GO" id="GO:0009103">
    <property type="term" value="P:lipopolysaccharide biosynthetic process"/>
    <property type="evidence" value="ECO:0007669"/>
    <property type="project" value="TreeGrafter"/>
</dbReference>
<evidence type="ECO:0000313" key="4">
    <source>
        <dbReference type="Proteomes" id="UP000317977"/>
    </source>
</evidence>
<protein>
    <submittedName>
        <fullName evidence="3">Glycogen synthase</fullName>
        <ecNumber evidence="3">2.4.1.11</ecNumber>
    </submittedName>
</protein>
<dbReference type="EMBL" id="SJPX01000003">
    <property type="protein sequence ID" value="TWU51369.1"/>
    <property type="molecule type" value="Genomic_DNA"/>
</dbReference>
<keyword evidence="4" id="KW-1185">Reference proteome</keyword>
<keyword evidence="3" id="KW-0328">Glycosyltransferase</keyword>
<feature type="domain" description="Glycosyl transferase family 1" evidence="2">
    <location>
        <begin position="237"/>
        <end position="408"/>
    </location>
</feature>
<name>A0A5C6EV77_9BACT</name>
<comment type="caution">
    <text evidence="3">The sequence shown here is derived from an EMBL/GenBank/DDBJ whole genome shotgun (WGS) entry which is preliminary data.</text>
</comment>
<evidence type="ECO:0000313" key="3">
    <source>
        <dbReference type="EMBL" id="TWU51369.1"/>
    </source>
</evidence>
<dbReference type="Pfam" id="PF00534">
    <property type="entry name" value="Glycos_transf_1"/>
    <property type="match status" value="1"/>
</dbReference>
<evidence type="ECO:0000259" key="2">
    <source>
        <dbReference type="Pfam" id="PF00534"/>
    </source>
</evidence>
<proteinExistence type="predicted"/>
<dbReference type="AlphaFoldDB" id="A0A5C6EV77"/>
<dbReference type="InterPro" id="IPR001296">
    <property type="entry name" value="Glyco_trans_1"/>
</dbReference>
<dbReference type="PANTHER" id="PTHR46401">
    <property type="entry name" value="GLYCOSYLTRANSFERASE WBBK-RELATED"/>
    <property type="match status" value="1"/>
</dbReference>
<evidence type="ECO:0000256" key="1">
    <source>
        <dbReference type="ARBA" id="ARBA00022679"/>
    </source>
</evidence>
<organism evidence="3 4">
    <name type="scientific">Rubripirellula reticaptiva</name>
    <dbReference type="NCBI Taxonomy" id="2528013"/>
    <lineage>
        <taxon>Bacteria</taxon>
        <taxon>Pseudomonadati</taxon>
        <taxon>Planctomycetota</taxon>
        <taxon>Planctomycetia</taxon>
        <taxon>Pirellulales</taxon>
        <taxon>Pirellulaceae</taxon>
        <taxon>Rubripirellula</taxon>
    </lineage>
</organism>
<reference evidence="3 4" key="1">
    <citation type="submission" date="2019-02" db="EMBL/GenBank/DDBJ databases">
        <title>Deep-cultivation of Planctomycetes and their phenomic and genomic characterization uncovers novel biology.</title>
        <authorList>
            <person name="Wiegand S."/>
            <person name="Jogler M."/>
            <person name="Boedeker C."/>
            <person name="Pinto D."/>
            <person name="Vollmers J."/>
            <person name="Rivas-Marin E."/>
            <person name="Kohn T."/>
            <person name="Peeters S.H."/>
            <person name="Heuer A."/>
            <person name="Rast P."/>
            <person name="Oberbeckmann S."/>
            <person name="Bunk B."/>
            <person name="Jeske O."/>
            <person name="Meyerdierks A."/>
            <person name="Storesund J.E."/>
            <person name="Kallscheuer N."/>
            <person name="Luecker S."/>
            <person name="Lage O.M."/>
            <person name="Pohl T."/>
            <person name="Merkel B.J."/>
            <person name="Hornburger P."/>
            <person name="Mueller R.-W."/>
            <person name="Bruemmer F."/>
            <person name="Labrenz M."/>
            <person name="Spormann A.M."/>
            <person name="Op Den Camp H."/>
            <person name="Overmann J."/>
            <person name="Amann R."/>
            <person name="Jetten M.S.M."/>
            <person name="Mascher T."/>
            <person name="Medema M.H."/>
            <person name="Devos D.P."/>
            <person name="Kaster A.-K."/>
            <person name="Ovreas L."/>
            <person name="Rohde M."/>
            <person name="Galperin M.Y."/>
            <person name="Jogler C."/>
        </authorList>
    </citation>
    <scope>NUCLEOTIDE SEQUENCE [LARGE SCALE GENOMIC DNA]</scope>
    <source>
        <strain evidence="3 4">Poly59</strain>
    </source>
</reference>
<dbReference type="OrthoDB" id="9802525at2"/>
<dbReference type="RefSeq" id="WP_146534745.1">
    <property type="nucleotide sequence ID" value="NZ_SJPX01000003.1"/>
</dbReference>